<dbReference type="SUPFAM" id="SSF47459">
    <property type="entry name" value="HLH, helix-loop-helix DNA-binding domain"/>
    <property type="match status" value="1"/>
</dbReference>
<evidence type="ECO:0000313" key="5">
    <source>
        <dbReference type="EMBL" id="KAF8388178.1"/>
    </source>
</evidence>
<feature type="domain" description="BHLH" evidence="4">
    <location>
        <begin position="72"/>
        <end position="121"/>
    </location>
</feature>
<name>A0A834YK65_TETSI</name>
<evidence type="ECO:0000256" key="3">
    <source>
        <dbReference type="SAM" id="Coils"/>
    </source>
</evidence>
<dbReference type="SMART" id="SM00353">
    <property type="entry name" value="HLH"/>
    <property type="match status" value="1"/>
</dbReference>
<accession>A0A834YK65</accession>
<organism evidence="5 6">
    <name type="scientific">Tetracentron sinense</name>
    <name type="common">Spur-leaf</name>
    <dbReference type="NCBI Taxonomy" id="13715"/>
    <lineage>
        <taxon>Eukaryota</taxon>
        <taxon>Viridiplantae</taxon>
        <taxon>Streptophyta</taxon>
        <taxon>Embryophyta</taxon>
        <taxon>Tracheophyta</taxon>
        <taxon>Spermatophyta</taxon>
        <taxon>Magnoliopsida</taxon>
        <taxon>Trochodendrales</taxon>
        <taxon>Trochodendraceae</taxon>
        <taxon>Tetracentron</taxon>
    </lineage>
</organism>
<reference evidence="5 6" key="1">
    <citation type="submission" date="2020-04" db="EMBL/GenBank/DDBJ databases">
        <title>Plant Genome Project.</title>
        <authorList>
            <person name="Zhang R.-G."/>
        </authorList>
    </citation>
    <scope>NUCLEOTIDE SEQUENCE [LARGE SCALE GENOMIC DNA]</scope>
    <source>
        <strain evidence="5">YNK0</strain>
        <tissue evidence="5">Leaf</tissue>
    </source>
</reference>
<dbReference type="Gene3D" id="4.10.280.10">
    <property type="entry name" value="Helix-loop-helix DNA-binding domain"/>
    <property type="match status" value="1"/>
</dbReference>
<evidence type="ECO:0000256" key="1">
    <source>
        <dbReference type="ARBA" id="ARBA00023015"/>
    </source>
</evidence>
<dbReference type="OrthoDB" id="1885111at2759"/>
<evidence type="ECO:0000256" key="2">
    <source>
        <dbReference type="ARBA" id="ARBA00023163"/>
    </source>
</evidence>
<dbReference type="GO" id="GO:0046983">
    <property type="term" value="F:protein dimerization activity"/>
    <property type="evidence" value="ECO:0007669"/>
    <property type="project" value="InterPro"/>
</dbReference>
<evidence type="ECO:0000313" key="6">
    <source>
        <dbReference type="Proteomes" id="UP000655225"/>
    </source>
</evidence>
<dbReference type="PANTHER" id="PTHR46665:SF6">
    <property type="entry name" value="TRANSCRIPTION FACTOR BHLH92"/>
    <property type="match status" value="1"/>
</dbReference>
<dbReference type="InterPro" id="IPR044658">
    <property type="entry name" value="bHLH92/bHLH041-like"/>
</dbReference>
<comment type="caution">
    <text evidence="5">The sequence shown here is derived from an EMBL/GenBank/DDBJ whole genome shotgun (WGS) entry which is preliminary data.</text>
</comment>
<evidence type="ECO:0000259" key="4">
    <source>
        <dbReference type="PROSITE" id="PS50888"/>
    </source>
</evidence>
<keyword evidence="6" id="KW-1185">Reference proteome</keyword>
<protein>
    <recommendedName>
        <fullName evidence="4">BHLH domain-containing protein</fullName>
    </recommendedName>
</protein>
<keyword evidence="1" id="KW-0805">Transcription regulation</keyword>
<dbReference type="OMA" id="MNIETQV"/>
<proteinExistence type="predicted"/>
<dbReference type="EMBL" id="JABCRI010000020">
    <property type="protein sequence ID" value="KAF8388178.1"/>
    <property type="molecule type" value="Genomic_DNA"/>
</dbReference>
<gene>
    <name evidence="5" type="ORF">HHK36_026844</name>
</gene>
<dbReference type="Pfam" id="PF00010">
    <property type="entry name" value="HLH"/>
    <property type="match status" value="1"/>
</dbReference>
<sequence>MVEEFFPEEIFWAEALPVYQSAFHGYTTPIEGLGLENSAAASNRRNMNKRMIELLRAIPTGTSEIKEKPEKDRCYRHMINERFRREKQKQNYEALHSMLPPGTKNDKNSIIRKAAIHVQELQVQKEELQRRNMEIETNLAAKEGEKAEVATIRVRVGNPSSAIDSIIEVLGCLKIMKLKAKMIQSEFSALEFSAILEIETQVEVAEVEKVVQRALMEVERKLAFNFLEA</sequence>
<dbReference type="InterPro" id="IPR036638">
    <property type="entry name" value="HLH_DNA-bd_sf"/>
</dbReference>
<keyword evidence="2" id="KW-0804">Transcription</keyword>
<dbReference type="Proteomes" id="UP000655225">
    <property type="component" value="Unassembled WGS sequence"/>
</dbReference>
<keyword evidence="3" id="KW-0175">Coiled coil</keyword>
<dbReference type="CDD" id="cd11393">
    <property type="entry name" value="bHLH_AtbHLH_like"/>
    <property type="match status" value="1"/>
</dbReference>
<dbReference type="AlphaFoldDB" id="A0A834YK65"/>
<dbReference type="PANTHER" id="PTHR46665">
    <property type="entry name" value="TRANSCRIPTION FACTOR BHLH041-RELATED-RELATED"/>
    <property type="match status" value="1"/>
</dbReference>
<dbReference type="InterPro" id="IPR045239">
    <property type="entry name" value="bHLH95_bHLH"/>
</dbReference>
<dbReference type="PROSITE" id="PS50888">
    <property type="entry name" value="BHLH"/>
    <property type="match status" value="1"/>
</dbReference>
<dbReference type="InterPro" id="IPR011598">
    <property type="entry name" value="bHLH_dom"/>
</dbReference>
<feature type="coiled-coil region" evidence="3">
    <location>
        <begin position="111"/>
        <end position="145"/>
    </location>
</feature>